<feature type="compositionally biased region" description="Polar residues" evidence="2">
    <location>
        <begin position="2732"/>
        <end position="2745"/>
    </location>
</feature>
<dbReference type="Proteomes" id="UP000324853">
    <property type="component" value="Unassembled WGS sequence"/>
</dbReference>
<evidence type="ECO:0000256" key="2">
    <source>
        <dbReference type="SAM" id="MobiDB-lite"/>
    </source>
</evidence>
<dbReference type="GO" id="GO:0042578">
    <property type="term" value="F:phosphoric ester hydrolase activity"/>
    <property type="evidence" value="ECO:0007669"/>
    <property type="project" value="UniProtKB-ARBA"/>
</dbReference>
<evidence type="ECO:0000313" key="4">
    <source>
        <dbReference type="Proteomes" id="UP000324853"/>
    </source>
</evidence>
<dbReference type="SUPFAM" id="SSF53649">
    <property type="entry name" value="Alkaline phosphatase-like"/>
    <property type="match status" value="2"/>
</dbReference>
<dbReference type="EMBL" id="VSSR01000005">
    <property type="protein sequence ID" value="TYL87992.1"/>
    <property type="molecule type" value="Genomic_DNA"/>
</dbReference>
<gene>
    <name evidence="3" type="ORF">FXB38_02385</name>
</gene>
<dbReference type="PANTHER" id="PTHR31956:SF1">
    <property type="entry name" value="NON-SPECIFIC PHOSPHOLIPASE C1"/>
    <property type="match status" value="1"/>
</dbReference>
<dbReference type="InterPro" id="IPR007312">
    <property type="entry name" value="Phosphoesterase"/>
</dbReference>
<proteinExistence type="predicted"/>
<dbReference type="InterPro" id="IPR017850">
    <property type="entry name" value="Alkaline_phosphatase_core_sf"/>
</dbReference>
<feature type="compositionally biased region" description="Polar residues" evidence="2">
    <location>
        <begin position="1"/>
        <end position="21"/>
    </location>
</feature>
<keyword evidence="1" id="KW-0378">Hydrolase</keyword>
<organism evidence="3 4">
    <name type="scientific">Bradyrhizobium cytisi</name>
    <dbReference type="NCBI Taxonomy" id="515489"/>
    <lineage>
        <taxon>Bacteria</taxon>
        <taxon>Pseudomonadati</taxon>
        <taxon>Pseudomonadota</taxon>
        <taxon>Alphaproteobacteria</taxon>
        <taxon>Hyphomicrobiales</taxon>
        <taxon>Nitrobacteraceae</taxon>
        <taxon>Bradyrhizobium</taxon>
    </lineage>
</organism>
<feature type="region of interest" description="Disordered" evidence="2">
    <location>
        <begin position="2722"/>
        <end position="2751"/>
    </location>
</feature>
<protein>
    <submittedName>
        <fullName evidence="3">Uncharacterized protein</fullName>
    </submittedName>
</protein>
<evidence type="ECO:0000256" key="1">
    <source>
        <dbReference type="ARBA" id="ARBA00022801"/>
    </source>
</evidence>
<dbReference type="RefSeq" id="WP_148749170.1">
    <property type="nucleotide sequence ID" value="NZ_VSSR01000005.1"/>
</dbReference>
<accession>A0A5S4X4R3</accession>
<feature type="region of interest" description="Disordered" evidence="2">
    <location>
        <begin position="1"/>
        <end position="22"/>
    </location>
</feature>
<dbReference type="Gene3D" id="3.40.720.10">
    <property type="entry name" value="Alkaline Phosphatase, subunit A"/>
    <property type="match status" value="2"/>
</dbReference>
<reference evidence="3 4" key="1">
    <citation type="submission" date="2019-08" db="EMBL/GenBank/DDBJ databases">
        <title>Bradyrhizobium hipponensis sp. nov., a rhizobium isolated from a Lupinus angustifolius root nodule in Tunisia.</title>
        <authorList>
            <person name="Off K."/>
            <person name="Rejili M."/>
            <person name="Mars M."/>
            <person name="Brachmann A."/>
            <person name="Marin M."/>
        </authorList>
    </citation>
    <scope>NUCLEOTIDE SEQUENCE [LARGE SCALE GENOMIC DNA]</scope>
    <source>
        <strain evidence="3 4">CTAW11</strain>
    </source>
</reference>
<dbReference type="PANTHER" id="PTHR31956">
    <property type="entry name" value="NON-SPECIFIC PHOSPHOLIPASE C4-RELATED"/>
    <property type="match status" value="1"/>
</dbReference>
<dbReference type="OrthoDB" id="9810174at2"/>
<dbReference type="Pfam" id="PF04185">
    <property type="entry name" value="Phosphoesterase"/>
    <property type="match status" value="2"/>
</dbReference>
<evidence type="ECO:0000313" key="3">
    <source>
        <dbReference type="EMBL" id="TYL87992.1"/>
    </source>
</evidence>
<comment type="caution">
    <text evidence="3">The sequence shown here is derived from an EMBL/GenBank/DDBJ whole genome shotgun (WGS) entry which is preliminary data.</text>
</comment>
<sequence length="2800" mass="279086">MTYSSTIQTSFSGPSTTSTYPPHNGLAVGSNFVVMIEGSLIEWTNLTGGSPTQQSVYSFFSSLSPTGGLFDQRVIYDSVNQRFVAMMEYLAPDGTTTAMDIAVSKDSNPNDGWTFSQLNTTVTINGQSTDSDRPTLAVDGSNVYISAAQYNINVSGYAGTENWVIGDTAGAGGGIYGGGTLSVTTSEVMPSTQDIFAVAAGNNGKTYYASAFSSGGQVVVGLQTYDKTTNSFSATSTIALGNIDQGGSYTAQQQGTSLLLDAGDNRIANMVYANGFLYGVAEMKPSGSSVPLVHWFKIDVSNPSAPSLVAQGDISGAAIGTGVATFNPSIAVDASGDVVINFTASGPNMYPADYYVFQGGSDPAGSFSAPVLYQASTSFFNSGDGSSVQPWGSNSSATVDPNNPSSFWISNEYVASGWWQTSVARIAIQNSAATGPTIASIAASGTGITNGGGDLNAGKLVTLTVNFSAAVTVNTTGGAPTLTLNDGGTASYTGGSGGTALTFSYTVAAGQNTADLVISSFNLNGASITDGGSHAANLSGATNYNPTGTLQIDTTAPTIASIVPTGTGITNGTGNVNTGAVVTLTVNLSEAVTVNTTVGAPTLTLNDGGTASYTGGSGSTALTFSYTVAAGQATSDLAISAFNLNGAVISDGAGNGANLAGATNYNPAGILQVNPTAPTVASIAASGTGITSGAGDLNAGKAVTLTVNFSAAVTVNTSGGAPTLTLNDGGTASYTGGSGGTALTFSYTVAAGQNTADLVISSFNLNGSSITDGGSNAANLSGATNYNPTGTLQIDTTAPTIASIVATGTGITNGSGNVSTGQVVALTVNLSEAVTVNTTGGAPTLTLNDGGTASYTGGSGSAALTFSYTVAVGQTTSDLAISSLNLNGAVISDGAGNGANLAGATNYNPAGTLQVNPATTARPSHIVVLSLENENYSDIVGSSQAPYLNSLIAQGMLLTNYYGVTHPSQPNYIALFSGSTQGVTNNGTFPQLPASVPTLASTLAASGYTFGGYAETTADPERQPWIHFANSANDGHDFSAFPQTAAGFANLPTVSYASPNDADNMTPTSDNGGGIPAGDAWVQANLSAYAAWAQANNSLLIVTFDENNTNPAVTYPNHVAAIVVGGGVPAGAVNDSPADPYSLLATIESLYGAAPIGASAGVPALNFYSSTPARASASVTRSFSGLSDRTNNPPQNALAVGPNYIFTAETTHYEITDLSGNPIVSNGSLYSLFSSLGGTLDNSLLDARAVYDSSTGRYVVTVDNFQPGGGNFATNIDVAVSVDSNPSDGWYLASIDTSNGTTTQSDMPYLSVSNGKIYISTPEFLDAGGGYNNGEFVVNESRVIAAGNGAITPDASSSVPGTAGIMRNVAGDNGVTYYLSAHSTARETALAYQTYDPTHGFSGTQTIFLGDADVGGGGSDYTAAQLGTTKRIGINDGRIQSLAYTSSGGHNYVYGVSEAMPTAGGLAQIEWFKLDVTDPTNPQFVIGNVISGASIGTGVAVFDPSIAVDKNGDVLINFSASGPNMYPSDYYMVLGAGASAFSGPTLYQASTTFLDTGSLNDQRWGTYSTAIADPNNANGFWISNEYVANGWWQTVVAQIAVQGSAATAPTVASIASSGSGITSGAGDLNVGKVVTLTVNFSAAVTVNTTGGAPTLTLNDGGTASYTGGSGGTALTFSYTVAAGQNAADLVISSFNLNGASITDGGSHAANLSGATNYNPTGTLQIDTTAPTIASIVATGTGITNGSGNVNTGAVVTLTVNLSEAVTVNTTGGAPTLTLNDGGTASYTGGSGSAALTFSYTVAAGQTTSDLAISSLNLNGAVISDGAGNGANLAGATNYNPAGILQVNPTAPTVASIAASGTGITSGAGDLNAGKAVTLTVNFSAAVTVNTAGGTPRLTLNDGGTASYTGGSGSTALTFSYTVAAAQNTADLIVSSLTLNGATITGGNGIAANLTAATNYNPAGTLQIDTTAPTIASIVATGTGITNGTGNVNTGAVVTLTVNLSEAVTVNTTGGTPTLALNDGGTASYTGGSGSTALTFSYTAAAGQTTADLAISAFNLNGAVVNDGAGNVLNLAGATNYNPTGILQVNRPPATIASIATSGTGITNGVGDLNAGKVVTLTVNFSAAVTVNTAGGAPRLTLNDGGTATYTGGSGSTALTFSYTVAAGQNTADLIVSSLTLNGGTIVDGNGNVANLAGATNSNPVGILQIDTTAPTIASIVATGTGITNGTGSVNTGQVVTLTVNLSEAVTVNTTGGTPTLTLNDGGTASYTGGSGGTALTFSYTVAAGQTTSDLAISSLNLNGGAINDRPGNAANLSGAANYNPTGTLQVNPTTTTTGVPKYSHIVVVVEENHNYDQIAGNSQAPYINSLMAGGASLTNMTSEAHPSQPDYFALYAGSTFGTTDDNSYSLPDPTLYTVLHNAGLSFTGYVDEGGIGSDFNHDPWVSFPEGRTVQTDFTSFPALFANGNYSSLPTVSFVIPSVSNDMHDGTIAQGDKWLQQNLGGYAQWAVNNNSLLIVTWDENDDSTSEAASNQVPTLLYGANVVAGNYGAAYNHYNVLSTITDSLGLTAPNNAATAPPIQVFGTAAGGAALAAVDQDAGPEVPALTISNTSLTVQAGGSVALGITATPVDSDDKLSLTISGLPSYESITAPAGNTVTSSLQSNGTYTWSITEGSSTTGNLLTGLTLSSSYTGTDHPVATFTVTASNTTTGETATSVAQTMQVTDPPAPTSGAAQSSSAGPNDPSSGDAGHIGRLAAMMDQFAAAARLPGDASGPIHQAFYPTGCLQDPALLAAPHFHTG</sequence>
<keyword evidence="4" id="KW-1185">Reference proteome</keyword>
<name>A0A5S4X4R3_9BRAD</name>